<dbReference type="Pfam" id="PF00892">
    <property type="entry name" value="EamA"/>
    <property type="match status" value="2"/>
</dbReference>
<keyword evidence="1" id="KW-1133">Transmembrane helix</keyword>
<evidence type="ECO:0000313" key="4">
    <source>
        <dbReference type="Proteomes" id="UP000295496"/>
    </source>
</evidence>
<dbReference type="RefSeq" id="WP_132302779.1">
    <property type="nucleotide sequence ID" value="NZ_CP170642.1"/>
</dbReference>
<feature type="transmembrane region" description="Helical" evidence="1">
    <location>
        <begin position="131"/>
        <end position="148"/>
    </location>
</feature>
<evidence type="ECO:0000313" key="3">
    <source>
        <dbReference type="EMBL" id="TCK66944.1"/>
    </source>
</evidence>
<dbReference type="EMBL" id="SMGJ01000009">
    <property type="protein sequence ID" value="TCK66944.1"/>
    <property type="molecule type" value="Genomic_DNA"/>
</dbReference>
<gene>
    <name evidence="3" type="ORF">EV692_2216</name>
</gene>
<sequence length="307" mass="34255">MQQNPVLGFFLALTAAMAWGSLPIALKKVTATVSVETIVFYRFMVATSILLVILAWQKKLPKLSQFNPRILILVVMGVIGLAGNFFMYNSSLNYVEPLIAQVFSPVSSFGMMLVGIFLFKEQLGLHQKMGLVLLIVGLGLFFNDRFALFLNLNIYSIGVILGFSAAVIWVLYGLAQKILIRFFTTQQILLLMYLGCVLVFMPMSDYKQFDDLSPFAWGCFIYCCLNTPIAYGAYAEALNQWEVSKVSVVVTVGPLFTLLFSHLIYMLDPTDFAYPEFNTLSYIGAFVSVFGAMLAAIGHKLFHKKAP</sequence>
<dbReference type="Gene3D" id="1.10.3730.20">
    <property type="match status" value="1"/>
</dbReference>
<proteinExistence type="predicted"/>
<feature type="transmembrane region" description="Helical" evidence="1">
    <location>
        <begin position="215"/>
        <end position="234"/>
    </location>
</feature>
<feature type="transmembrane region" description="Helical" evidence="1">
    <location>
        <begin position="98"/>
        <end position="119"/>
    </location>
</feature>
<keyword evidence="4" id="KW-1185">Reference proteome</keyword>
<keyword evidence="1" id="KW-0812">Transmembrane</keyword>
<evidence type="ECO:0000256" key="1">
    <source>
        <dbReference type="SAM" id="Phobius"/>
    </source>
</evidence>
<dbReference type="InterPro" id="IPR000620">
    <property type="entry name" value="EamA_dom"/>
</dbReference>
<feature type="transmembrane region" description="Helical" evidence="1">
    <location>
        <begin position="68"/>
        <end position="86"/>
    </location>
</feature>
<keyword evidence="1" id="KW-0472">Membrane</keyword>
<protein>
    <submittedName>
        <fullName evidence="3">EamA domain-containing membrane protein RarD</fullName>
    </submittedName>
</protein>
<feature type="transmembrane region" description="Helical" evidence="1">
    <location>
        <begin position="279"/>
        <end position="297"/>
    </location>
</feature>
<dbReference type="PANTHER" id="PTHR22911">
    <property type="entry name" value="ACYL-MALONYL CONDENSING ENZYME-RELATED"/>
    <property type="match status" value="1"/>
</dbReference>
<dbReference type="SUPFAM" id="SSF103481">
    <property type="entry name" value="Multidrug resistance efflux transporter EmrE"/>
    <property type="match status" value="1"/>
</dbReference>
<feature type="domain" description="EamA" evidence="2">
    <location>
        <begin position="157"/>
        <end position="267"/>
    </location>
</feature>
<comment type="caution">
    <text evidence="3">The sequence shown here is derived from an EMBL/GenBank/DDBJ whole genome shotgun (WGS) entry which is preliminary data.</text>
</comment>
<feature type="transmembrane region" description="Helical" evidence="1">
    <location>
        <begin position="154"/>
        <end position="175"/>
    </location>
</feature>
<name>A0A4R1KPM4_9PAST</name>
<dbReference type="AlphaFoldDB" id="A0A4R1KPM4"/>
<feature type="transmembrane region" description="Helical" evidence="1">
    <location>
        <begin position="187"/>
        <end position="203"/>
    </location>
</feature>
<reference evidence="3 4" key="1">
    <citation type="submission" date="2019-03" db="EMBL/GenBank/DDBJ databases">
        <title>Genomic Encyclopedia of Type Strains, Phase IV (KMG-IV): sequencing the most valuable type-strain genomes for metagenomic binning, comparative biology and taxonomic classification.</title>
        <authorList>
            <person name="Goeker M."/>
        </authorList>
    </citation>
    <scope>NUCLEOTIDE SEQUENCE [LARGE SCALE GENOMIC DNA]</scope>
    <source>
        <strain evidence="3 4">DSM 10053</strain>
    </source>
</reference>
<evidence type="ECO:0000259" key="2">
    <source>
        <dbReference type="Pfam" id="PF00892"/>
    </source>
</evidence>
<dbReference type="Proteomes" id="UP000295496">
    <property type="component" value="Unassembled WGS sequence"/>
</dbReference>
<dbReference type="InterPro" id="IPR037185">
    <property type="entry name" value="EmrE-like"/>
</dbReference>
<dbReference type="OrthoDB" id="8479066at2"/>
<feature type="domain" description="EamA" evidence="2">
    <location>
        <begin position="7"/>
        <end position="141"/>
    </location>
</feature>
<feature type="transmembrane region" description="Helical" evidence="1">
    <location>
        <begin position="39"/>
        <end position="56"/>
    </location>
</feature>
<accession>A0A4R1KPM4</accession>
<dbReference type="GO" id="GO:0016020">
    <property type="term" value="C:membrane"/>
    <property type="evidence" value="ECO:0007669"/>
    <property type="project" value="InterPro"/>
</dbReference>
<organism evidence="3 4">
    <name type="scientific">Lonepinella koalarum</name>
    <dbReference type="NCBI Taxonomy" id="53417"/>
    <lineage>
        <taxon>Bacteria</taxon>
        <taxon>Pseudomonadati</taxon>
        <taxon>Pseudomonadota</taxon>
        <taxon>Gammaproteobacteria</taxon>
        <taxon>Pasteurellales</taxon>
        <taxon>Pasteurellaceae</taxon>
        <taxon>Lonepinella</taxon>
    </lineage>
</organism>
<feature type="transmembrane region" description="Helical" evidence="1">
    <location>
        <begin position="246"/>
        <end position="267"/>
    </location>
</feature>
<dbReference type="PANTHER" id="PTHR22911:SF134">
    <property type="entry name" value="DMT FAMILY TRANSPORTER"/>
    <property type="match status" value="1"/>
</dbReference>